<evidence type="ECO:0000313" key="2">
    <source>
        <dbReference type="Proteomes" id="UP000461768"/>
    </source>
</evidence>
<dbReference type="OrthoDB" id="1766650at2"/>
<evidence type="ECO:0000313" key="1">
    <source>
        <dbReference type="EMBL" id="KAB1439789.1"/>
    </source>
</evidence>
<organism evidence="1 2">
    <name type="scientific">Candidatus Galacturonatibacter soehngenii</name>
    <dbReference type="NCBI Taxonomy" id="2307010"/>
    <lineage>
        <taxon>Bacteria</taxon>
        <taxon>Bacillati</taxon>
        <taxon>Bacillota</taxon>
        <taxon>Clostridia</taxon>
        <taxon>Lachnospirales</taxon>
        <taxon>Lachnospiraceae</taxon>
        <taxon>Candidatus Galacturonatibacter</taxon>
    </lineage>
</organism>
<dbReference type="Proteomes" id="UP000461768">
    <property type="component" value="Unassembled WGS sequence"/>
</dbReference>
<reference evidence="1 2" key="1">
    <citation type="submission" date="2019-09" db="EMBL/GenBank/DDBJ databases">
        <authorList>
            <person name="Valk L.C."/>
        </authorList>
    </citation>
    <scope>NUCLEOTIDE SEQUENCE [LARGE SCALE GENOMIC DNA]</scope>
    <source>
        <strain evidence="1">GalUA</strain>
    </source>
</reference>
<accession>A0A7V7QMD4</accession>
<dbReference type="AlphaFoldDB" id="A0A7V7QMD4"/>
<name>A0A7V7QMD4_9FIRM</name>
<dbReference type="EMBL" id="WAGX01000004">
    <property type="protein sequence ID" value="KAB1439789.1"/>
    <property type="molecule type" value="Genomic_DNA"/>
</dbReference>
<reference evidence="1 2" key="2">
    <citation type="submission" date="2020-02" db="EMBL/GenBank/DDBJ databases">
        <title>Candidatus Galacturonibacter soehngenii shows hetero-acetogenic catabolism of galacturonic acid but lacks a canonical carbon monoxide dehydrogenase/acetyl-CoA synthase complex.</title>
        <authorList>
            <person name="Diender M."/>
            <person name="Stouten G.R."/>
            <person name="Petersen J.F."/>
            <person name="Nielsen P.H."/>
            <person name="Dueholm M.S."/>
            <person name="Pronk J.T."/>
            <person name="Van Loosdrecht M.C.M."/>
        </authorList>
    </citation>
    <scope>NUCLEOTIDE SEQUENCE [LARGE SCALE GENOMIC DNA]</scope>
    <source>
        <strain evidence="1">GalUA</strain>
    </source>
</reference>
<proteinExistence type="predicted"/>
<keyword evidence="2" id="KW-1185">Reference proteome</keyword>
<sequence length="87" mass="10108">MYQYDEECLTTFLKVQDKIYKEKVAQTLEEADEFLEDCMAVVLNSVKEIKDYWDEMGVDIAGMSLEDIEQSEEVIKLPSGRYLVVES</sequence>
<protein>
    <submittedName>
        <fullName evidence="1">Glyoxalase</fullName>
    </submittedName>
</protein>
<dbReference type="RefSeq" id="WP_151142651.1">
    <property type="nucleotide sequence ID" value="NZ_WAGX01000004.1"/>
</dbReference>
<gene>
    <name evidence="1" type="ORF">F7O84_05230</name>
</gene>
<comment type="caution">
    <text evidence="1">The sequence shown here is derived from an EMBL/GenBank/DDBJ whole genome shotgun (WGS) entry which is preliminary data.</text>
</comment>